<comment type="subcellular location">
    <subcellularLocation>
        <location evidence="1">Membrane</location>
        <topology evidence="1">Multi-pass membrane protein</topology>
    </subcellularLocation>
</comment>
<name>A0A0D5XXQ3_9PSED</name>
<evidence type="ECO:0000256" key="1">
    <source>
        <dbReference type="ARBA" id="ARBA00004141"/>
    </source>
</evidence>
<dbReference type="PRINTS" id="PR01036">
    <property type="entry name" value="TCRTETB"/>
</dbReference>
<keyword evidence="3 6" id="KW-0812">Transmembrane</keyword>
<dbReference type="Gene3D" id="1.20.1250.20">
    <property type="entry name" value="MFS general substrate transporter like domains"/>
    <property type="match status" value="1"/>
</dbReference>
<feature type="transmembrane region" description="Helical" evidence="6">
    <location>
        <begin position="278"/>
        <end position="301"/>
    </location>
</feature>
<feature type="transmembrane region" description="Helical" evidence="6">
    <location>
        <begin position="60"/>
        <end position="76"/>
    </location>
</feature>
<reference evidence="8 9" key="1">
    <citation type="journal article" date="2015" name="Mol. Plant Microbe Interact.">
        <title>Comparative Genomic Analysis of Pseudomonas chlororaphis PCL1606 Reveals New Insight into Antifungal Compounds Involved in Biocontrol.</title>
        <authorList>
            <person name="Calderon C.E."/>
            <person name="Ramos C."/>
            <person name="de Vicente A."/>
            <person name="Cazorla F.M."/>
        </authorList>
    </citation>
    <scope>NUCLEOTIDE SEQUENCE [LARGE SCALE GENOMIC DNA]</scope>
    <source>
        <strain evidence="8 9">PCL1606</strain>
    </source>
</reference>
<dbReference type="Pfam" id="PF07690">
    <property type="entry name" value="MFS_1"/>
    <property type="match status" value="1"/>
</dbReference>
<dbReference type="PATRIC" id="fig|587753.10.peg.2140"/>
<dbReference type="RefSeq" id="WP_045882142.1">
    <property type="nucleotide sequence ID" value="NZ_CP011110.1"/>
</dbReference>
<feature type="transmembrane region" description="Helical" evidence="6">
    <location>
        <begin position="307"/>
        <end position="330"/>
    </location>
</feature>
<dbReference type="Proteomes" id="UP000032748">
    <property type="component" value="Chromosome"/>
</dbReference>
<dbReference type="OrthoDB" id="9812221at2"/>
<feature type="transmembrane region" description="Helical" evidence="6">
    <location>
        <begin position="208"/>
        <end position="228"/>
    </location>
</feature>
<keyword evidence="5 6" id="KW-0472">Membrane</keyword>
<protein>
    <recommendedName>
        <fullName evidence="7">Major facilitator superfamily (MFS) profile domain-containing protein</fullName>
    </recommendedName>
</protein>
<feature type="transmembrane region" description="Helical" evidence="6">
    <location>
        <begin position="146"/>
        <end position="170"/>
    </location>
</feature>
<dbReference type="InterPro" id="IPR036259">
    <property type="entry name" value="MFS_trans_sf"/>
</dbReference>
<dbReference type="PANTHER" id="PTHR42718:SF9">
    <property type="entry name" value="MAJOR FACILITATOR SUPERFAMILY MULTIDRUG TRANSPORTER MFSC"/>
    <property type="match status" value="1"/>
</dbReference>
<accession>A0A0D5XXQ3</accession>
<feature type="transmembrane region" description="Helical" evidence="6">
    <location>
        <begin position="366"/>
        <end position="383"/>
    </location>
</feature>
<dbReference type="InterPro" id="IPR020846">
    <property type="entry name" value="MFS_dom"/>
</dbReference>
<proteinExistence type="predicted"/>
<sequence>MKTVNAQAPRTNPPPPVAAGRALASLALSMLLASLGTSIANVGLPTLVLAFGASFQQVQWVVLAYLLTITALIVSVGRLGDLIGRRRVLLAGLLLFTLASALCAAAPTLGALIAARALQGVGAAIMMALTLALVGETVSQARTGRAMGLLGSLSAVGTALGPSLGGLLLAGFGWPALFLVCVPLGGLAWALGYRYLPAERPARASLRGAFDLPGTVLLALALLAYGLAMTLGRGHFGLLNGALLVAAVLAGGLFVWVEGRVAAPLVCLGLFRQAALSASLVMSALVSTVIMSTFVVGPFYLAHGLGLPALQVGLAMALGPCMSALCGVPAGRLADRFGARPMVLAGLGGLLLGCLLLAVLPSGLGVGGYLGALVVTTLGYATFQAANNTAVMSEVGPQQRGLVSGVLNLSRNLGLMSGASLMGAVFAALAGDPGTASAEAIARGLHLTFTLAAALMTLALLVAGLGSPKRPASPRRSEACPR</sequence>
<keyword evidence="2" id="KW-0813">Transport</keyword>
<evidence type="ECO:0000313" key="9">
    <source>
        <dbReference type="Proteomes" id="UP000032748"/>
    </source>
</evidence>
<dbReference type="AlphaFoldDB" id="A0A0D5XXQ3"/>
<gene>
    <name evidence="8" type="ORF">PCL1606_21420</name>
</gene>
<dbReference type="Gene3D" id="1.20.1720.10">
    <property type="entry name" value="Multidrug resistance protein D"/>
    <property type="match status" value="1"/>
</dbReference>
<feature type="domain" description="Major facilitator superfamily (MFS) profile" evidence="7">
    <location>
        <begin position="22"/>
        <end position="471"/>
    </location>
</feature>
<feature type="transmembrane region" description="Helical" evidence="6">
    <location>
        <begin position="176"/>
        <end position="196"/>
    </location>
</feature>
<feature type="transmembrane region" description="Helical" evidence="6">
    <location>
        <begin position="113"/>
        <end position="134"/>
    </location>
</feature>
<dbReference type="KEGG" id="pcz:PCL1606_21420"/>
<dbReference type="CDD" id="cd17321">
    <property type="entry name" value="MFS_MMR_MDR_like"/>
    <property type="match status" value="1"/>
</dbReference>
<dbReference type="GO" id="GO:0022857">
    <property type="term" value="F:transmembrane transporter activity"/>
    <property type="evidence" value="ECO:0007669"/>
    <property type="project" value="InterPro"/>
</dbReference>
<dbReference type="InterPro" id="IPR011701">
    <property type="entry name" value="MFS"/>
</dbReference>
<evidence type="ECO:0000259" key="7">
    <source>
        <dbReference type="PROSITE" id="PS50850"/>
    </source>
</evidence>
<evidence type="ECO:0000313" key="8">
    <source>
        <dbReference type="EMBL" id="AKA23595.1"/>
    </source>
</evidence>
<keyword evidence="4 6" id="KW-1133">Transmembrane helix</keyword>
<feature type="transmembrane region" description="Helical" evidence="6">
    <location>
        <begin position="443"/>
        <end position="466"/>
    </location>
</feature>
<feature type="transmembrane region" description="Helical" evidence="6">
    <location>
        <begin position="234"/>
        <end position="257"/>
    </location>
</feature>
<evidence type="ECO:0000256" key="6">
    <source>
        <dbReference type="SAM" id="Phobius"/>
    </source>
</evidence>
<dbReference type="GO" id="GO:0016020">
    <property type="term" value="C:membrane"/>
    <property type="evidence" value="ECO:0007669"/>
    <property type="project" value="UniProtKB-SubCell"/>
</dbReference>
<evidence type="ECO:0000256" key="5">
    <source>
        <dbReference type="ARBA" id="ARBA00023136"/>
    </source>
</evidence>
<evidence type="ECO:0000256" key="4">
    <source>
        <dbReference type="ARBA" id="ARBA00022989"/>
    </source>
</evidence>
<dbReference type="PROSITE" id="PS50850">
    <property type="entry name" value="MFS"/>
    <property type="match status" value="1"/>
</dbReference>
<feature type="transmembrane region" description="Helical" evidence="6">
    <location>
        <begin position="88"/>
        <end position="107"/>
    </location>
</feature>
<dbReference type="EMBL" id="CP011110">
    <property type="protein sequence ID" value="AKA23595.1"/>
    <property type="molecule type" value="Genomic_DNA"/>
</dbReference>
<evidence type="ECO:0000256" key="3">
    <source>
        <dbReference type="ARBA" id="ARBA00022692"/>
    </source>
</evidence>
<feature type="transmembrane region" description="Helical" evidence="6">
    <location>
        <begin position="413"/>
        <end position="431"/>
    </location>
</feature>
<dbReference type="SUPFAM" id="SSF103473">
    <property type="entry name" value="MFS general substrate transporter"/>
    <property type="match status" value="1"/>
</dbReference>
<evidence type="ECO:0000256" key="2">
    <source>
        <dbReference type="ARBA" id="ARBA00022448"/>
    </source>
</evidence>
<feature type="transmembrane region" description="Helical" evidence="6">
    <location>
        <begin position="342"/>
        <end position="360"/>
    </location>
</feature>
<organism evidence="8 9">
    <name type="scientific">Pseudomonas chlororaphis</name>
    <dbReference type="NCBI Taxonomy" id="587753"/>
    <lineage>
        <taxon>Bacteria</taxon>
        <taxon>Pseudomonadati</taxon>
        <taxon>Pseudomonadota</taxon>
        <taxon>Gammaproteobacteria</taxon>
        <taxon>Pseudomonadales</taxon>
        <taxon>Pseudomonadaceae</taxon>
        <taxon>Pseudomonas</taxon>
    </lineage>
</organism>
<dbReference type="PANTHER" id="PTHR42718">
    <property type="entry name" value="MAJOR FACILITATOR SUPERFAMILY MULTIDRUG TRANSPORTER MFSC"/>
    <property type="match status" value="1"/>
</dbReference>